<sequence>MIDDKRHARIKSALSLKRISLSDIARSLAVTPSTVSIVSRGFRRSRRVEQAIADALGQRPEEIWPDRYRSGSADHHKETAMPAP</sequence>
<feature type="domain" description="Ner winged helix-turn-helix DNA-binding" evidence="6">
    <location>
        <begin position="7"/>
        <end position="74"/>
    </location>
</feature>
<name>A0ABU4KUE4_BREVE</name>
<protein>
    <submittedName>
        <fullName evidence="7">Helix-turn-helix domain-containing protein</fullName>
    </submittedName>
</protein>
<organism evidence="7 8">
    <name type="scientific">Brevundimonas vesicularis</name>
    <name type="common">Pseudomonas vesicularis</name>
    <dbReference type="NCBI Taxonomy" id="41276"/>
    <lineage>
        <taxon>Bacteria</taxon>
        <taxon>Pseudomonadati</taxon>
        <taxon>Pseudomonadota</taxon>
        <taxon>Alphaproteobacteria</taxon>
        <taxon>Caulobacterales</taxon>
        <taxon>Caulobacteraceae</taxon>
        <taxon>Brevundimonas</taxon>
    </lineage>
</organism>
<comment type="caution">
    <text evidence="7">The sequence shown here is derived from an EMBL/GenBank/DDBJ whole genome shotgun (WGS) entry which is preliminary data.</text>
</comment>
<dbReference type="SUPFAM" id="SSF47413">
    <property type="entry name" value="lambda repressor-like DNA-binding domains"/>
    <property type="match status" value="1"/>
</dbReference>
<dbReference type="Pfam" id="PF13693">
    <property type="entry name" value="HTH_35"/>
    <property type="match status" value="1"/>
</dbReference>
<dbReference type="InterPro" id="IPR010982">
    <property type="entry name" value="Lambda_DNA-bd_dom_sf"/>
</dbReference>
<keyword evidence="4" id="KW-0804">Transcription</keyword>
<proteinExistence type="inferred from homology"/>
<dbReference type="RefSeq" id="WP_064313115.1">
    <property type="nucleotide sequence ID" value="NZ_JAMYEC010000016.1"/>
</dbReference>
<keyword evidence="8" id="KW-1185">Reference proteome</keyword>
<evidence type="ECO:0000313" key="8">
    <source>
        <dbReference type="Proteomes" id="UP001272940"/>
    </source>
</evidence>
<evidence type="ECO:0000313" key="7">
    <source>
        <dbReference type="EMBL" id="MDX2336517.1"/>
    </source>
</evidence>
<comment type="similarity">
    <text evidence="1">Belongs to the ner transcriptional regulatory family.</text>
</comment>
<accession>A0ABU4KUE4</accession>
<evidence type="ECO:0000256" key="3">
    <source>
        <dbReference type="ARBA" id="ARBA00023125"/>
    </source>
</evidence>
<gene>
    <name evidence="7" type="ORF">NJD11_16395</name>
</gene>
<evidence type="ECO:0000259" key="6">
    <source>
        <dbReference type="Pfam" id="PF13693"/>
    </source>
</evidence>
<evidence type="ECO:0000256" key="5">
    <source>
        <dbReference type="SAM" id="MobiDB-lite"/>
    </source>
</evidence>
<keyword evidence="3" id="KW-0238">DNA-binding</keyword>
<dbReference type="Gene3D" id="1.10.260.40">
    <property type="entry name" value="lambda repressor-like DNA-binding domains"/>
    <property type="match status" value="1"/>
</dbReference>
<dbReference type="Proteomes" id="UP001272940">
    <property type="component" value="Unassembled WGS sequence"/>
</dbReference>
<reference evidence="7 8" key="1">
    <citation type="journal article" date="2023" name="FEMS Microbes">
        <title>Whole genomes of deep-sea sponge-associated bacteria exhibit high novel natural product potential.</title>
        <authorList>
            <person name="Hesketh-Best P.J."/>
            <person name="January G.G."/>
            <person name="Koch M.J."/>
            <person name="Warburton P.J."/>
            <person name="Howell K.L."/>
            <person name="Upton M."/>
        </authorList>
    </citation>
    <scope>NUCLEOTIDE SEQUENCE [LARGE SCALE GENOMIC DNA]</scope>
    <source>
        <strain evidence="7 8">PC206-O</strain>
    </source>
</reference>
<evidence type="ECO:0000256" key="4">
    <source>
        <dbReference type="ARBA" id="ARBA00023163"/>
    </source>
</evidence>
<dbReference type="InterPro" id="IPR038722">
    <property type="entry name" value="Ner_HTH_dom"/>
</dbReference>
<evidence type="ECO:0000256" key="2">
    <source>
        <dbReference type="ARBA" id="ARBA00023015"/>
    </source>
</evidence>
<evidence type="ECO:0000256" key="1">
    <source>
        <dbReference type="ARBA" id="ARBA00006157"/>
    </source>
</evidence>
<dbReference type="EMBL" id="JAMYEC010000016">
    <property type="protein sequence ID" value="MDX2336517.1"/>
    <property type="molecule type" value="Genomic_DNA"/>
</dbReference>
<feature type="region of interest" description="Disordered" evidence="5">
    <location>
        <begin position="65"/>
        <end position="84"/>
    </location>
</feature>
<keyword evidence="2" id="KW-0805">Transcription regulation</keyword>